<organism evidence="2">
    <name type="scientific">uncultured Caudovirales phage</name>
    <dbReference type="NCBI Taxonomy" id="2100421"/>
    <lineage>
        <taxon>Viruses</taxon>
        <taxon>Duplodnaviria</taxon>
        <taxon>Heunggongvirae</taxon>
        <taxon>Uroviricota</taxon>
        <taxon>Caudoviricetes</taxon>
        <taxon>Peduoviridae</taxon>
        <taxon>Maltschvirus</taxon>
        <taxon>Maltschvirus maltsch</taxon>
    </lineage>
</organism>
<feature type="region of interest" description="Disordered" evidence="1">
    <location>
        <begin position="41"/>
        <end position="65"/>
    </location>
</feature>
<sequence>MDEIKKPSLTRPEYFDESYDYRNIENVGKFRGIGHSAKVGLHHAESTDAMPPEKMKMKVPRDHEG</sequence>
<protein>
    <submittedName>
        <fullName evidence="2">Uncharacterized protein</fullName>
    </submittedName>
</protein>
<gene>
    <name evidence="2" type="ORF">UFOVP80_29</name>
</gene>
<accession>A0A6J5KZP8</accession>
<reference evidence="2" key="1">
    <citation type="submission" date="2020-04" db="EMBL/GenBank/DDBJ databases">
        <authorList>
            <person name="Chiriac C."/>
            <person name="Salcher M."/>
            <person name="Ghai R."/>
            <person name="Kavagutti S V."/>
        </authorList>
    </citation>
    <scope>NUCLEOTIDE SEQUENCE</scope>
</reference>
<proteinExistence type="predicted"/>
<name>A0A6J5KZP8_9CAUD</name>
<feature type="compositionally biased region" description="Basic and acidic residues" evidence="1">
    <location>
        <begin position="42"/>
        <end position="65"/>
    </location>
</feature>
<evidence type="ECO:0000256" key="1">
    <source>
        <dbReference type="SAM" id="MobiDB-lite"/>
    </source>
</evidence>
<dbReference type="EMBL" id="LR796205">
    <property type="protein sequence ID" value="CAB4126537.1"/>
    <property type="molecule type" value="Genomic_DNA"/>
</dbReference>
<evidence type="ECO:0000313" key="2">
    <source>
        <dbReference type="EMBL" id="CAB4126537.1"/>
    </source>
</evidence>